<dbReference type="InterPro" id="IPR022749">
    <property type="entry name" value="D12N6_MeTrfase_N"/>
</dbReference>
<feature type="domain" description="N6 adenine-specific DNA methyltransferase N-terminal" evidence="8">
    <location>
        <begin position="18"/>
        <end position="149"/>
    </location>
</feature>
<feature type="domain" description="DNA methylase adenine-specific" evidence="7">
    <location>
        <begin position="163"/>
        <end position="466"/>
    </location>
</feature>
<dbReference type="PRINTS" id="PR00507">
    <property type="entry name" value="N12N6MTFRASE"/>
</dbReference>
<comment type="catalytic activity">
    <reaction evidence="6">
        <text>a 2'-deoxyadenosine in DNA + S-adenosyl-L-methionine = an N(6)-methyl-2'-deoxyadenosine in DNA + S-adenosyl-L-homocysteine + H(+)</text>
        <dbReference type="Rhea" id="RHEA:15197"/>
        <dbReference type="Rhea" id="RHEA-COMP:12418"/>
        <dbReference type="Rhea" id="RHEA-COMP:12419"/>
        <dbReference type="ChEBI" id="CHEBI:15378"/>
        <dbReference type="ChEBI" id="CHEBI:57856"/>
        <dbReference type="ChEBI" id="CHEBI:59789"/>
        <dbReference type="ChEBI" id="CHEBI:90615"/>
        <dbReference type="ChEBI" id="CHEBI:90616"/>
        <dbReference type="EC" id="2.1.1.72"/>
    </reaction>
</comment>
<reference evidence="9 10" key="2">
    <citation type="submission" date="2016-01" db="EMBL/GenBank/DDBJ databases">
        <title>Microcella alkaliphila JAM AC0309 whole genome shotgun sequence.</title>
        <authorList>
            <person name="Kurata A."/>
            <person name="Hirose Y."/>
            <person name="Kishimoto N."/>
            <person name="Kobayashi T."/>
        </authorList>
    </citation>
    <scope>NUCLEOTIDE SEQUENCE [LARGE SCALE GENOMIC DNA]</scope>
    <source>
        <strain evidence="9 10">JAM AC0309</strain>
    </source>
</reference>
<dbReference type="GO" id="GO:0003677">
    <property type="term" value="F:DNA binding"/>
    <property type="evidence" value="ECO:0007669"/>
    <property type="project" value="InterPro"/>
</dbReference>
<proteinExistence type="predicted"/>
<gene>
    <name evidence="9" type="ORF">MalAC0309_1205</name>
</gene>
<dbReference type="KEGG" id="malk:MalAC0309_1205"/>
<dbReference type="InterPro" id="IPR051537">
    <property type="entry name" value="DNA_Adenine_Mtase"/>
</dbReference>
<dbReference type="GO" id="GO:0009307">
    <property type="term" value="P:DNA restriction-modification system"/>
    <property type="evidence" value="ECO:0007669"/>
    <property type="project" value="UniProtKB-KW"/>
</dbReference>
<sequence>MSTPTNATTPSSTATPNLSAFIWNIANLLRGTYKQADYGKVILPFTVLRRFDAVLEPTKAVVLDRAEKLKDSPAAEHILPTAAGADFYNTSRYTLSTIANDPANVRANLTDYVNGFSENVRDIFDRYEFPNQLAKLDENDLLYLVLQRFAEIDLHPDRVDNTQMGTIFEELIRKFAETSNEKAGEHFTPREVVRLMVSLLFTEHPDDDPKKSLTIPGAVRTVYDPTAGTGGMLSVSDEYVREHFPSAKLRLHGQELNAESFAIAKADMVIKGQAISDIIWGDTLTNDGHIGRTFDFGIANPPFGVEWKKQQKFVTDEHQQRGFEGRFGPGLPRVSDGSLLFVLHLVKKMRSKADGGGRVGIVLNGSPLFTGGAGSGESNIRKYLFENDLVDAIIGLPTDLFYNTGIATYIWILDNDKPASRRGRVQLIDATAQWVKMRKSLGSKRREISPEQIREIVRTYGENVESETSKIFRNDEFGYTTITVERPQQFTWAFGPERLTLALAARPLASLTEDARNAIEDLAEESPIASTTHSAAFARDLKALLATRGVSLTAPQSKALIAGLAERDETAPVVTDAKGRPVPDTDLRDTENVPLTEDIDDYIAREIAPHLEHFWIDRSKDKVGYEIPFTRHFYKYVPPRSLDEIDADLNKLIAEITVLLAEVEKR</sequence>
<dbReference type="GO" id="GO:0009007">
    <property type="term" value="F:site-specific DNA-methyltransferase (adenine-specific) activity"/>
    <property type="evidence" value="ECO:0007669"/>
    <property type="project" value="UniProtKB-EC"/>
</dbReference>
<dbReference type="Proteomes" id="UP000218965">
    <property type="component" value="Chromosome"/>
</dbReference>
<evidence type="ECO:0000259" key="7">
    <source>
        <dbReference type="Pfam" id="PF02384"/>
    </source>
</evidence>
<dbReference type="RefSeq" id="WP_096421196.1">
    <property type="nucleotide sequence ID" value="NZ_AP017315.1"/>
</dbReference>
<evidence type="ECO:0000256" key="6">
    <source>
        <dbReference type="ARBA" id="ARBA00047942"/>
    </source>
</evidence>
<dbReference type="GO" id="GO:0008170">
    <property type="term" value="F:N-methyltransferase activity"/>
    <property type="evidence" value="ECO:0007669"/>
    <property type="project" value="InterPro"/>
</dbReference>
<keyword evidence="2" id="KW-0489">Methyltransferase</keyword>
<dbReference type="Pfam" id="PF12161">
    <property type="entry name" value="HsdM_N"/>
    <property type="match status" value="1"/>
</dbReference>
<dbReference type="PANTHER" id="PTHR42933">
    <property type="entry name" value="SLR6095 PROTEIN"/>
    <property type="match status" value="1"/>
</dbReference>
<keyword evidence="4" id="KW-0949">S-adenosyl-L-methionine</keyword>
<dbReference type="PANTHER" id="PTHR42933:SF3">
    <property type="entry name" value="TYPE I RESTRICTION ENZYME MJAVIII METHYLASE SUBUNIT"/>
    <property type="match status" value="1"/>
</dbReference>
<dbReference type="AlphaFoldDB" id="A0A0U5BFW7"/>
<dbReference type="GO" id="GO:0032259">
    <property type="term" value="P:methylation"/>
    <property type="evidence" value="ECO:0007669"/>
    <property type="project" value="UniProtKB-KW"/>
</dbReference>
<keyword evidence="5" id="KW-0680">Restriction system</keyword>
<dbReference type="InterPro" id="IPR003356">
    <property type="entry name" value="DNA_methylase_A-5"/>
</dbReference>
<evidence type="ECO:0000256" key="2">
    <source>
        <dbReference type="ARBA" id="ARBA00022603"/>
    </source>
</evidence>
<evidence type="ECO:0000256" key="3">
    <source>
        <dbReference type="ARBA" id="ARBA00022679"/>
    </source>
</evidence>
<protein>
    <recommendedName>
        <fullName evidence="1">site-specific DNA-methyltransferase (adenine-specific)</fullName>
        <ecNumber evidence="1">2.1.1.72</ecNumber>
    </recommendedName>
</protein>
<dbReference type="Pfam" id="PF02384">
    <property type="entry name" value="N6_Mtase"/>
    <property type="match status" value="1"/>
</dbReference>
<dbReference type="OrthoDB" id="9784823at2"/>
<dbReference type="InterPro" id="IPR029063">
    <property type="entry name" value="SAM-dependent_MTases_sf"/>
</dbReference>
<accession>A0A0U5BFW7</accession>
<evidence type="ECO:0000259" key="8">
    <source>
        <dbReference type="Pfam" id="PF12161"/>
    </source>
</evidence>
<evidence type="ECO:0000256" key="5">
    <source>
        <dbReference type="ARBA" id="ARBA00022747"/>
    </source>
</evidence>
<dbReference type="Gene3D" id="3.40.50.150">
    <property type="entry name" value="Vaccinia Virus protein VP39"/>
    <property type="match status" value="1"/>
</dbReference>
<dbReference type="EMBL" id="AP017315">
    <property type="protein sequence ID" value="BAU32062.1"/>
    <property type="molecule type" value="Genomic_DNA"/>
</dbReference>
<organism evidence="9 10">
    <name type="scientific">Microcella alkaliphila</name>
    <dbReference type="NCBI Taxonomy" id="279828"/>
    <lineage>
        <taxon>Bacteria</taxon>
        <taxon>Bacillati</taxon>
        <taxon>Actinomycetota</taxon>
        <taxon>Actinomycetes</taxon>
        <taxon>Micrococcales</taxon>
        <taxon>Microbacteriaceae</taxon>
        <taxon>Microcella</taxon>
    </lineage>
</organism>
<evidence type="ECO:0000256" key="1">
    <source>
        <dbReference type="ARBA" id="ARBA00011900"/>
    </source>
</evidence>
<name>A0A0U5BFW7_9MICO</name>
<evidence type="ECO:0000313" key="9">
    <source>
        <dbReference type="EMBL" id="BAU32062.1"/>
    </source>
</evidence>
<reference evidence="10" key="1">
    <citation type="submission" date="2015-12" db="EMBL/GenBank/DDBJ databases">
        <authorList>
            <person name="Shamseldin A."/>
            <person name="Moawad H."/>
            <person name="Abd El-Rahim W.M."/>
            <person name="Sadowsky M.J."/>
        </authorList>
    </citation>
    <scope>NUCLEOTIDE SEQUENCE [LARGE SCALE GENOMIC DNA]</scope>
    <source>
        <strain evidence="10">JAM AC0309</strain>
    </source>
</reference>
<evidence type="ECO:0000313" key="10">
    <source>
        <dbReference type="Proteomes" id="UP000218965"/>
    </source>
</evidence>
<dbReference type="REBASE" id="135596">
    <property type="entry name" value="M.Mal309ORF1205P"/>
</dbReference>
<keyword evidence="3" id="KW-0808">Transferase</keyword>
<evidence type="ECO:0000256" key="4">
    <source>
        <dbReference type="ARBA" id="ARBA00022691"/>
    </source>
</evidence>
<dbReference type="EC" id="2.1.1.72" evidence="1"/>
<dbReference type="SUPFAM" id="SSF53335">
    <property type="entry name" value="S-adenosyl-L-methionine-dependent methyltransferases"/>
    <property type="match status" value="1"/>
</dbReference>